<evidence type="ECO:0000259" key="2">
    <source>
        <dbReference type="Pfam" id="PF12937"/>
    </source>
</evidence>
<evidence type="ECO:0000313" key="4">
    <source>
        <dbReference type="Proteomes" id="UP001497457"/>
    </source>
</evidence>
<dbReference type="AlphaFoldDB" id="A0ABC9E5P2"/>
<keyword evidence="4" id="KW-1185">Reference proteome</keyword>
<dbReference type="EMBL" id="OZ075146">
    <property type="protein sequence ID" value="CAL5051051.1"/>
    <property type="molecule type" value="Genomic_DNA"/>
</dbReference>
<reference evidence="3 4" key="2">
    <citation type="submission" date="2024-10" db="EMBL/GenBank/DDBJ databases">
        <authorList>
            <person name="Ryan C."/>
        </authorList>
    </citation>
    <scope>NUCLEOTIDE SEQUENCE [LARGE SCALE GENOMIC DNA]</scope>
</reference>
<protein>
    <recommendedName>
        <fullName evidence="5">DUF295 domain-containing protein</fullName>
    </recommendedName>
</protein>
<accession>A0ABC9E5P2</accession>
<dbReference type="InterPro" id="IPR036047">
    <property type="entry name" value="F-box-like_dom_sf"/>
</dbReference>
<dbReference type="CDD" id="cd09917">
    <property type="entry name" value="F-box_SF"/>
    <property type="match status" value="1"/>
</dbReference>
<reference evidence="4" key="1">
    <citation type="submission" date="2024-06" db="EMBL/GenBank/DDBJ databases">
        <authorList>
            <person name="Ryan C."/>
        </authorList>
    </citation>
    <scope>NUCLEOTIDE SEQUENCE [LARGE SCALE GENOMIC DNA]</scope>
</reference>
<dbReference type="PANTHER" id="PTHR33110">
    <property type="entry name" value="F-BOX/KELCH-REPEAT PROTEIN-RELATED"/>
    <property type="match status" value="1"/>
</dbReference>
<name>A0ABC9E5P2_9POAL</name>
<organism evidence="3 4">
    <name type="scientific">Urochloa decumbens</name>
    <dbReference type="NCBI Taxonomy" id="240449"/>
    <lineage>
        <taxon>Eukaryota</taxon>
        <taxon>Viridiplantae</taxon>
        <taxon>Streptophyta</taxon>
        <taxon>Embryophyta</taxon>
        <taxon>Tracheophyta</taxon>
        <taxon>Spermatophyta</taxon>
        <taxon>Magnoliopsida</taxon>
        <taxon>Liliopsida</taxon>
        <taxon>Poales</taxon>
        <taxon>Poaceae</taxon>
        <taxon>PACMAD clade</taxon>
        <taxon>Panicoideae</taxon>
        <taxon>Panicodae</taxon>
        <taxon>Paniceae</taxon>
        <taxon>Melinidinae</taxon>
        <taxon>Urochloa</taxon>
    </lineage>
</organism>
<evidence type="ECO:0000259" key="1">
    <source>
        <dbReference type="Pfam" id="PF03478"/>
    </source>
</evidence>
<dbReference type="SUPFAM" id="SSF81383">
    <property type="entry name" value="F-box domain"/>
    <property type="match status" value="1"/>
</dbReference>
<evidence type="ECO:0008006" key="5">
    <source>
        <dbReference type="Google" id="ProtNLM"/>
    </source>
</evidence>
<dbReference type="Gene3D" id="1.20.1280.50">
    <property type="match status" value="1"/>
</dbReference>
<dbReference type="Pfam" id="PF12937">
    <property type="entry name" value="F-box-like"/>
    <property type="match status" value="1"/>
</dbReference>
<feature type="domain" description="KIB1-4 beta-propeller" evidence="1">
    <location>
        <begin position="133"/>
        <end position="233"/>
    </location>
</feature>
<feature type="domain" description="F-box" evidence="2">
    <location>
        <begin position="11"/>
        <end position="46"/>
    </location>
</feature>
<proteinExistence type="predicted"/>
<dbReference type="InterPro" id="IPR005174">
    <property type="entry name" value="KIB1-4_b-propeller"/>
</dbReference>
<dbReference type="InterPro" id="IPR001810">
    <property type="entry name" value="F-box_dom"/>
</dbReference>
<sequence length="272" mass="29718">MASTKRSSSSWSDLPPDLLGLVLRRLHSLADRVRVNAVCRPWRSAARLQEPPLPPPMPWISLWPSRAPWLALGGPDYYLDLLIAIEIADGSGGGNPAISGVKDVIKHACSDGHEEEESESWGISLSDNPFAFLTPRERYLVPSGDQLLMVQRWSDWDNGSTNRFGVHEADLAASPCRWTTPTYILDGSRALFLGRCGSKSVPAAGCSDSDEPREDCIYFLRGPVPGSESGVYDMCTGKLRELGTGGNTVPWGAWIPTWVFSDRSAPGSGRYD</sequence>
<evidence type="ECO:0000313" key="3">
    <source>
        <dbReference type="EMBL" id="CAL5051051.1"/>
    </source>
</evidence>
<dbReference type="PANTHER" id="PTHR33110:SF126">
    <property type="entry name" value="DUF295 DOMAIN-CONTAINING PROTEIN"/>
    <property type="match status" value="1"/>
</dbReference>
<dbReference type="Pfam" id="PF03478">
    <property type="entry name" value="Beta-prop_KIB1-4"/>
    <property type="match status" value="1"/>
</dbReference>
<dbReference type="Proteomes" id="UP001497457">
    <property type="component" value="Chromosome 36b"/>
</dbReference>
<gene>
    <name evidence="3" type="ORF">URODEC1_LOCUS91905</name>
</gene>